<feature type="compositionally biased region" description="Low complexity" evidence="1">
    <location>
        <begin position="37"/>
        <end position="49"/>
    </location>
</feature>
<dbReference type="AlphaFoldDB" id="A0A3P6TVM1"/>
<accession>A0A3P6TVM1</accession>
<proteinExistence type="predicted"/>
<reference evidence="2 3" key="1">
    <citation type="submission" date="2018-11" db="EMBL/GenBank/DDBJ databases">
        <authorList>
            <consortium name="Pathogen Informatics"/>
        </authorList>
    </citation>
    <scope>NUCLEOTIDE SEQUENCE [LARGE SCALE GENOMIC DNA]</scope>
</reference>
<protein>
    <submittedName>
        <fullName evidence="2">Uncharacterized protein</fullName>
    </submittedName>
</protein>
<evidence type="ECO:0000313" key="2">
    <source>
        <dbReference type="EMBL" id="VDK83030.1"/>
    </source>
</evidence>
<sequence>MPSYNQPPQGPPMPMYNEGPGPQIISQGQPMPIYNDGPQNNGIQQQPPQLYGNEIGNSGEFQSGRYQPRQMYPGNAPNAKALRQ</sequence>
<name>A0A3P6TVM1_CYLGO</name>
<feature type="compositionally biased region" description="Polar residues" evidence="1">
    <location>
        <begin position="55"/>
        <end position="65"/>
    </location>
</feature>
<evidence type="ECO:0000256" key="1">
    <source>
        <dbReference type="SAM" id="MobiDB-lite"/>
    </source>
</evidence>
<organism evidence="2 3">
    <name type="scientific">Cylicostephanus goldi</name>
    <name type="common">Nematode worm</name>
    <dbReference type="NCBI Taxonomy" id="71465"/>
    <lineage>
        <taxon>Eukaryota</taxon>
        <taxon>Metazoa</taxon>
        <taxon>Ecdysozoa</taxon>
        <taxon>Nematoda</taxon>
        <taxon>Chromadorea</taxon>
        <taxon>Rhabditida</taxon>
        <taxon>Rhabditina</taxon>
        <taxon>Rhabditomorpha</taxon>
        <taxon>Strongyloidea</taxon>
        <taxon>Strongylidae</taxon>
        <taxon>Cylicostephanus</taxon>
    </lineage>
</organism>
<evidence type="ECO:0000313" key="3">
    <source>
        <dbReference type="Proteomes" id="UP000271889"/>
    </source>
</evidence>
<gene>
    <name evidence="2" type="ORF">CGOC_LOCUS8064</name>
</gene>
<keyword evidence="3" id="KW-1185">Reference proteome</keyword>
<dbReference type="Proteomes" id="UP000271889">
    <property type="component" value="Unassembled WGS sequence"/>
</dbReference>
<dbReference type="EMBL" id="UYRV01029023">
    <property type="protein sequence ID" value="VDK83030.1"/>
    <property type="molecule type" value="Genomic_DNA"/>
</dbReference>
<feature type="region of interest" description="Disordered" evidence="1">
    <location>
        <begin position="1"/>
        <end position="84"/>
    </location>
</feature>